<reference evidence="2" key="1">
    <citation type="submission" date="2021-03" db="EMBL/GenBank/DDBJ databases">
        <title>Draft genome sequence of rust myrtle Austropuccinia psidii MF-1, a brazilian biotype.</title>
        <authorList>
            <person name="Quecine M.C."/>
            <person name="Pachon D.M.R."/>
            <person name="Bonatelli M.L."/>
            <person name="Correr F.H."/>
            <person name="Franceschini L.M."/>
            <person name="Leite T.F."/>
            <person name="Margarido G.R.A."/>
            <person name="Almeida C.A."/>
            <person name="Ferrarezi J.A."/>
            <person name="Labate C.A."/>
        </authorList>
    </citation>
    <scope>NUCLEOTIDE SEQUENCE</scope>
    <source>
        <strain evidence="2">MF-1</strain>
    </source>
</reference>
<feature type="compositionally biased region" description="Acidic residues" evidence="1">
    <location>
        <begin position="57"/>
        <end position="73"/>
    </location>
</feature>
<comment type="caution">
    <text evidence="2">The sequence shown here is derived from an EMBL/GenBank/DDBJ whole genome shotgun (WGS) entry which is preliminary data.</text>
</comment>
<feature type="region of interest" description="Disordered" evidence="1">
    <location>
        <begin position="1"/>
        <end position="35"/>
    </location>
</feature>
<evidence type="ECO:0000313" key="2">
    <source>
        <dbReference type="EMBL" id="MBW0481274.1"/>
    </source>
</evidence>
<dbReference type="AlphaFoldDB" id="A0A9Q3C9Y5"/>
<gene>
    <name evidence="2" type="ORF">O181_020989</name>
</gene>
<feature type="region of interest" description="Disordered" evidence="1">
    <location>
        <begin position="52"/>
        <end position="97"/>
    </location>
</feature>
<accession>A0A9Q3C9Y5</accession>
<protein>
    <submittedName>
        <fullName evidence="2">Uncharacterized protein</fullName>
    </submittedName>
</protein>
<evidence type="ECO:0000313" key="3">
    <source>
        <dbReference type="Proteomes" id="UP000765509"/>
    </source>
</evidence>
<evidence type="ECO:0000256" key="1">
    <source>
        <dbReference type="SAM" id="MobiDB-lite"/>
    </source>
</evidence>
<name>A0A9Q3C9Y5_9BASI</name>
<proteinExistence type="predicted"/>
<sequence>MLIQHEPPTRHTRPQARAQSVQTPIPRAPLDGTPVVPQLRAHLDSISRTTLKGLGEYDSEAGENSVEEEEFDGTEASPVPMGEPQGTGGKTIAQYNNPVSHQYKQSLLVIMQ</sequence>
<organism evidence="2 3">
    <name type="scientific">Austropuccinia psidii MF-1</name>
    <dbReference type="NCBI Taxonomy" id="1389203"/>
    <lineage>
        <taxon>Eukaryota</taxon>
        <taxon>Fungi</taxon>
        <taxon>Dikarya</taxon>
        <taxon>Basidiomycota</taxon>
        <taxon>Pucciniomycotina</taxon>
        <taxon>Pucciniomycetes</taxon>
        <taxon>Pucciniales</taxon>
        <taxon>Sphaerophragmiaceae</taxon>
        <taxon>Austropuccinia</taxon>
    </lineage>
</organism>
<dbReference type="Proteomes" id="UP000765509">
    <property type="component" value="Unassembled WGS sequence"/>
</dbReference>
<keyword evidence="3" id="KW-1185">Reference proteome</keyword>
<dbReference type="EMBL" id="AVOT02006320">
    <property type="protein sequence ID" value="MBW0481274.1"/>
    <property type="molecule type" value="Genomic_DNA"/>
</dbReference>